<dbReference type="PROSITE" id="PS51257">
    <property type="entry name" value="PROKAR_LIPOPROTEIN"/>
    <property type="match status" value="1"/>
</dbReference>
<reference evidence="2" key="2">
    <citation type="journal article" date="2021" name="PeerJ">
        <title>Extensive microbial diversity within the chicken gut microbiome revealed by metagenomics and culture.</title>
        <authorList>
            <person name="Gilroy R."/>
            <person name="Ravi A."/>
            <person name="Getino M."/>
            <person name="Pursley I."/>
            <person name="Horton D.L."/>
            <person name="Alikhan N.F."/>
            <person name="Baker D."/>
            <person name="Gharbi K."/>
            <person name="Hall N."/>
            <person name="Watson M."/>
            <person name="Adriaenssens E.M."/>
            <person name="Foster-Nyarko E."/>
            <person name="Jarju S."/>
            <person name="Secka A."/>
            <person name="Antonio M."/>
            <person name="Oren A."/>
            <person name="Chaudhuri R.R."/>
            <person name="La Ragione R."/>
            <person name="Hildebrand F."/>
            <person name="Pallen M.J."/>
        </authorList>
    </citation>
    <scope>NUCLEOTIDE SEQUENCE</scope>
    <source>
        <strain evidence="2">17073</strain>
    </source>
</reference>
<comment type="caution">
    <text evidence="2">The sequence shown here is derived from an EMBL/GenBank/DDBJ whole genome shotgun (WGS) entry which is preliminary data.</text>
</comment>
<name>A0A9D1IMS4_9BACT</name>
<accession>A0A9D1IMS4</accession>
<organism evidence="2 3">
    <name type="scientific">Candidatus Limisoma intestinavium</name>
    <dbReference type="NCBI Taxonomy" id="2840856"/>
    <lineage>
        <taxon>Bacteria</taxon>
        <taxon>Pseudomonadati</taxon>
        <taxon>Bacteroidota</taxon>
        <taxon>Bacteroidia</taxon>
        <taxon>Bacteroidales</taxon>
        <taxon>Candidatus Limisoma</taxon>
    </lineage>
</organism>
<gene>
    <name evidence="2" type="ORF">IAD18_03185</name>
</gene>
<keyword evidence="1" id="KW-0732">Signal</keyword>
<protein>
    <recommendedName>
        <fullName evidence="4">Lipoprotein</fullName>
    </recommendedName>
</protein>
<reference evidence="2" key="1">
    <citation type="submission" date="2020-10" db="EMBL/GenBank/DDBJ databases">
        <authorList>
            <person name="Gilroy R."/>
        </authorList>
    </citation>
    <scope>NUCLEOTIDE SEQUENCE</scope>
    <source>
        <strain evidence="2">17073</strain>
    </source>
</reference>
<dbReference type="Proteomes" id="UP000824076">
    <property type="component" value="Unassembled WGS sequence"/>
</dbReference>
<feature type="chain" id="PRO_5039423996" description="Lipoprotein" evidence="1">
    <location>
        <begin position="22"/>
        <end position="176"/>
    </location>
</feature>
<evidence type="ECO:0008006" key="4">
    <source>
        <dbReference type="Google" id="ProtNLM"/>
    </source>
</evidence>
<dbReference type="EMBL" id="DVMS01000093">
    <property type="protein sequence ID" value="HIU38654.1"/>
    <property type="molecule type" value="Genomic_DNA"/>
</dbReference>
<sequence>MRETGLKKTAAACLLGVCVLAAGCRSSQTPQVSPAGNVATMRPAGSVGIASPHVYIYKMKGDYSQLVPVVMDKSRTRIVSYPAPSDLKVGGRLVTPTPLDNGYWLDNRGISSDVAFLSYTYEEYSALPQAPSMQEMLDRIVDKDPLTVIVDCGRRADYDGDLREAMNRYIRDHGLK</sequence>
<feature type="signal peptide" evidence="1">
    <location>
        <begin position="1"/>
        <end position="21"/>
    </location>
</feature>
<evidence type="ECO:0000256" key="1">
    <source>
        <dbReference type="SAM" id="SignalP"/>
    </source>
</evidence>
<evidence type="ECO:0000313" key="2">
    <source>
        <dbReference type="EMBL" id="HIU38654.1"/>
    </source>
</evidence>
<evidence type="ECO:0000313" key="3">
    <source>
        <dbReference type="Proteomes" id="UP000824076"/>
    </source>
</evidence>
<dbReference type="AlphaFoldDB" id="A0A9D1IMS4"/>
<proteinExistence type="predicted"/>